<dbReference type="SMART" id="SM00486">
    <property type="entry name" value="POLBc"/>
    <property type="match status" value="1"/>
</dbReference>
<evidence type="ECO:0000313" key="11">
    <source>
        <dbReference type="Proteomes" id="UP000195402"/>
    </source>
</evidence>
<evidence type="ECO:0000313" key="10">
    <source>
        <dbReference type="EMBL" id="OVA03167.1"/>
    </source>
</evidence>
<evidence type="ECO:0000256" key="4">
    <source>
        <dbReference type="ARBA" id="ARBA00022695"/>
    </source>
</evidence>
<dbReference type="Gene3D" id="3.90.1600.10">
    <property type="entry name" value="Palm domain of DNA polymerase"/>
    <property type="match status" value="2"/>
</dbReference>
<evidence type="ECO:0000256" key="7">
    <source>
        <dbReference type="ARBA" id="ARBA00023125"/>
    </source>
</evidence>
<dbReference type="EC" id="2.7.7.7" evidence="2"/>
<keyword evidence="4" id="KW-0548">Nucleotidyltransferase</keyword>
<keyword evidence="11" id="KW-1185">Reference proteome</keyword>
<feature type="domain" description="DNA-directed DNA polymerase family B mitochondria/virus" evidence="9">
    <location>
        <begin position="255"/>
        <end position="570"/>
    </location>
</feature>
<evidence type="ECO:0000256" key="3">
    <source>
        <dbReference type="ARBA" id="ARBA00022679"/>
    </source>
</evidence>
<keyword evidence="7" id="KW-0238">DNA-binding</keyword>
<dbReference type="EMBL" id="MVGT01003819">
    <property type="protein sequence ID" value="OVA03167.1"/>
    <property type="molecule type" value="Genomic_DNA"/>
</dbReference>
<dbReference type="InterPro" id="IPR004868">
    <property type="entry name" value="DNA-dir_DNA_pol_B_mt/vir"/>
</dbReference>
<evidence type="ECO:0000256" key="1">
    <source>
        <dbReference type="ARBA" id="ARBA00005755"/>
    </source>
</evidence>
<evidence type="ECO:0000259" key="9">
    <source>
        <dbReference type="Pfam" id="PF03175"/>
    </source>
</evidence>
<feature type="domain" description="DNA-directed DNA polymerase family B mitochondria/virus" evidence="9">
    <location>
        <begin position="158"/>
        <end position="246"/>
    </location>
</feature>
<name>A0A200PY99_MACCD</name>
<dbReference type="GO" id="GO:0003677">
    <property type="term" value="F:DNA binding"/>
    <property type="evidence" value="ECO:0007669"/>
    <property type="project" value="UniProtKB-KW"/>
</dbReference>
<dbReference type="InterPro" id="IPR012337">
    <property type="entry name" value="RNaseH-like_sf"/>
</dbReference>
<dbReference type="InterPro" id="IPR006172">
    <property type="entry name" value="DNA-dir_DNA_pol_B"/>
</dbReference>
<dbReference type="OMA" id="KKRFYSD"/>
<dbReference type="PANTHER" id="PTHR33568:SF3">
    <property type="entry name" value="DNA-DIRECTED DNA POLYMERASE"/>
    <property type="match status" value="1"/>
</dbReference>
<dbReference type="GO" id="GO:0003887">
    <property type="term" value="F:DNA-directed DNA polymerase activity"/>
    <property type="evidence" value="ECO:0007669"/>
    <property type="project" value="UniProtKB-KW"/>
</dbReference>
<dbReference type="SUPFAM" id="SSF53098">
    <property type="entry name" value="Ribonuclease H-like"/>
    <property type="match status" value="1"/>
</dbReference>
<dbReference type="PANTHER" id="PTHR33568">
    <property type="entry name" value="DNA POLYMERASE"/>
    <property type="match status" value="1"/>
</dbReference>
<reference evidence="10 11" key="1">
    <citation type="journal article" date="2017" name="Mol. Plant">
        <title>The Genome of Medicinal Plant Macleaya cordata Provides New Insights into Benzylisoquinoline Alkaloids Metabolism.</title>
        <authorList>
            <person name="Liu X."/>
            <person name="Liu Y."/>
            <person name="Huang P."/>
            <person name="Ma Y."/>
            <person name="Qing Z."/>
            <person name="Tang Q."/>
            <person name="Cao H."/>
            <person name="Cheng P."/>
            <person name="Zheng Y."/>
            <person name="Yuan Z."/>
            <person name="Zhou Y."/>
            <person name="Liu J."/>
            <person name="Tang Z."/>
            <person name="Zhuo Y."/>
            <person name="Zhang Y."/>
            <person name="Yu L."/>
            <person name="Huang J."/>
            <person name="Yang P."/>
            <person name="Peng Q."/>
            <person name="Zhang J."/>
            <person name="Jiang W."/>
            <person name="Zhang Z."/>
            <person name="Lin K."/>
            <person name="Ro D.K."/>
            <person name="Chen X."/>
            <person name="Xiong X."/>
            <person name="Shang Y."/>
            <person name="Huang S."/>
            <person name="Zeng J."/>
        </authorList>
    </citation>
    <scope>NUCLEOTIDE SEQUENCE [LARGE SCALE GENOMIC DNA]</scope>
    <source>
        <strain evidence="11">cv. BLH2017</strain>
        <tissue evidence="10">Root</tissue>
    </source>
</reference>
<dbReference type="GO" id="GO:0006260">
    <property type="term" value="P:DNA replication"/>
    <property type="evidence" value="ECO:0007669"/>
    <property type="project" value="UniProtKB-KW"/>
</dbReference>
<dbReference type="InterPro" id="IPR023211">
    <property type="entry name" value="DNA_pol_palm_dom_sf"/>
</dbReference>
<evidence type="ECO:0000256" key="5">
    <source>
        <dbReference type="ARBA" id="ARBA00022705"/>
    </source>
</evidence>
<protein>
    <recommendedName>
        <fullName evidence="2">DNA-directed DNA polymerase</fullName>
        <ecNumber evidence="2">2.7.7.7</ecNumber>
    </recommendedName>
</protein>
<gene>
    <name evidence="10" type="ORF">BVC80_739g2</name>
</gene>
<organism evidence="10 11">
    <name type="scientific">Macleaya cordata</name>
    <name type="common">Five-seeded plume-poppy</name>
    <name type="synonym">Bocconia cordata</name>
    <dbReference type="NCBI Taxonomy" id="56857"/>
    <lineage>
        <taxon>Eukaryota</taxon>
        <taxon>Viridiplantae</taxon>
        <taxon>Streptophyta</taxon>
        <taxon>Embryophyta</taxon>
        <taxon>Tracheophyta</taxon>
        <taxon>Spermatophyta</taxon>
        <taxon>Magnoliopsida</taxon>
        <taxon>Ranunculales</taxon>
        <taxon>Papaveraceae</taxon>
        <taxon>Papaveroideae</taxon>
        <taxon>Macleaya</taxon>
    </lineage>
</organism>
<dbReference type="PRINTS" id="PR00106">
    <property type="entry name" value="DNAPOLB"/>
</dbReference>
<evidence type="ECO:0000256" key="8">
    <source>
        <dbReference type="ARBA" id="ARBA00049244"/>
    </source>
</evidence>
<dbReference type="GO" id="GO:0000166">
    <property type="term" value="F:nucleotide binding"/>
    <property type="evidence" value="ECO:0007669"/>
    <property type="project" value="InterPro"/>
</dbReference>
<proteinExistence type="inferred from homology"/>
<dbReference type="Gene3D" id="3.30.420.10">
    <property type="entry name" value="Ribonuclease H-like superfamily/Ribonuclease H"/>
    <property type="match status" value="1"/>
</dbReference>
<dbReference type="AlphaFoldDB" id="A0A200PY99"/>
<dbReference type="Proteomes" id="UP000195402">
    <property type="component" value="Unassembled WGS sequence"/>
</dbReference>
<evidence type="ECO:0000256" key="2">
    <source>
        <dbReference type="ARBA" id="ARBA00012417"/>
    </source>
</evidence>
<dbReference type="STRING" id="56857.A0A200PY99"/>
<sequence length="594" mass="68695">MARKPPYPKHVTALKSLKKERKPFIVADLETIQIPIDDPTDTKPIEDPTDTNQIVDQMDTIPIEDQIEYPSDTILKKKQTDTNPKEDPTEALTKMHVAYAAGFLVVKPGEDISAVPDFKTETYFSEEYNLLYPDFKDKSTQMLFNFIERLAVVANKTKIRTVYFHNLARFDGILLMKYLTIHGNKYSFKTIMRNLTLYEFSVYLGQKLVFSLRDSYFLLTASLDELGKTLCPELGSKGSIDHDKLRVEDLHPKKNELLDYMKQDIRLLGGVMLKAQDIYWRKFKVDFKSCLTLSSLALTIFRMRYYDPNSWPIHIPSRNEDTFIRRGYYGGHADVYKPIGINLYIYDANSLYPYVMKSFPMPGGVPVWHDNLEGKDISELFGFIEACVVCPTTMTRPFLPYRDKKTGTLLFPTGEFVGVYFSAELEYAQKLGYKIQPLRGYFFENNNTSPFDSFVEYLYESRQQAKKSGDKAMAYVYKLIMNSLYGRFGINPESTITEICERKRYDILLHSVKKLVYGEKLSDKYLMVNYKINTVHADNSEWNPPKISAVHLSAAITAYARIYMYKHISRHDCVYTDTDSAVLERPLPEDEISD</sequence>
<dbReference type="SUPFAM" id="SSF56672">
    <property type="entry name" value="DNA/RNA polymerases"/>
    <property type="match status" value="1"/>
</dbReference>
<keyword evidence="5" id="KW-0235">DNA replication</keyword>
<accession>A0A200PY99</accession>
<comment type="caution">
    <text evidence="10">The sequence shown here is derived from an EMBL/GenBank/DDBJ whole genome shotgun (WGS) entry which is preliminary data.</text>
</comment>
<evidence type="ECO:0000256" key="6">
    <source>
        <dbReference type="ARBA" id="ARBA00022932"/>
    </source>
</evidence>
<dbReference type="Gene3D" id="1.10.287.690">
    <property type="entry name" value="Helix hairpin bin"/>
    <property type="match status" value="1"/>
</dbReference>
<dbReference type="InterPro" id="IPR043502">
    <property type="entry name" value="DNA/RNA_pol_sf"/>
</dbReference>
<comment type="catalytic activity">
    <reaction evidence="8">
        <text>DNA(n) + a 2'-deoxyribonucleoside 5'-triphosphate = DNA(n+1) + diphosphate</text>
        <dbReference type="Rhea" id="RHEA:22508"/>
        <dbReference type="Rhea" id="RHEA-COMP:17339"/>
        <dbReference type="Rhea" id="RHEA-COMP:17340"/>
        <dbReference type="ChEBI" id="CHEBI:33019"/>
        <dbReference type="ChEBI" id="CHEBI:61560"/>
        <dbReference type="ChEBI" id="CHEBI:173112"/>
        <dbReference type="EC" id="2.7.7.7"/>
    </reaction>
</comment>
<dbReference type="Pfam" id="PF03175">
    <property type="entry name" value="DNA_pol_B_2"/>
    <property type="match status" value="2"/>
</dbReference>
<dbReference type="OrthoDB" id="1706475at2759"/>
<comment type="similarity">
    <text evidence="1">Belongs to the DNA polymerase type-B family.</text>
</comment>
<keyword evidence="3" id="KW-0808">Transferase</keyword>
<keyword evidence="6 10" id="KW-0239">DNA-directed DNA polymerase</keyword>
<dbReference type="InParanoid" id="A0A200PY99"/>
<dbReference type="InterPro" id="IPR036397">
    <property type="entry name" value="RNaseH_sf"/>
</dbReference>